<gene>
    <name evidence="2" type="ORF">B1757_07465</name>
</gene>
<keyword evidence="3" id="KW-1185">Reference proteome</keyword>
<evidence type="ECO:0000256" key="1">
    <source>
        <dbReference type="SAM" id="MobiDB-lite"/>
    </source>
</evidence>
<comment type="caution">
    <text evidence="2">The sequence shown here is derived from an EMBL/GenBank/DDBJ whole genome shotgun (WGS) entry which is preliminary data.</text>
</comment>
<dbReference type="EMBL" id="MXAV01000033">
    <property type="protein sequence ID" value="PKY10789.1"/>
    <property type="molecule type" value="Genomic_DNA"/>
</dbReference>
<dbReference type="AlphaFoldDB" id="A0A2I1DLP4"/>
<protein>
    <submittedName>
        <fullName evidence="2">Uncharacterized protein</fullName>
    </submittedName>
</protein>
<evidence type="ECO:0000313" key="3">
    <source>
        <dbReference type="Proteomes" id="UP000234329"/>
    </source>
</evidence>
<reference evidence="2 3" key="1">
    <citation type="submission" date="2017-03" db="EMBL/GenBank/DDBJ databases">
        <title>Draft genime sequence of the acidophilic sulfur-oxidizing bacterium Acidithiobacillus sp. SH, isolated from seawater.</title>
        <authorList>
            <person name="Sharmin S."/>
            <person name="Tokuhisa M."/>
            <person name="Kanao T."/>
            <person name="Kamimura K."/>
        </authorList>
    </citation>
    <scope>NUCLEOTIDE SEQUENCE [LARGE SCALE GENOMIC DNA]</scope>
    <source>
        <strain evidence="2 3">SH</strain>
    </source>
</reference>
<accession>A0A2I1DLP4</accession>
<dbReference type="InParanoid" id="A0A2I1DLP4"/>
<evidence type="ECO:0000313" key="2">
    <source>
        <dbReference type="EMBL" id="PKY10789.1"/>
    </source>
</evidence>
<feature type="compositionally biased region" description="Polar residues" evidence="1">
    <location>
        <begin position="1"/>
        <end position="13"/>
    </location>
</feature>
<dbReference type="RefSeq" id="WP_101537723.1">
    <property type="nucleotide sequence ID" value="NZ_MXAV01000033.1"/>
</dbReference>
<organism evidence="2 3">
    <name type="scientific">Acidithiobacillus marinus</name>
    <dbReference type="NCBI Taxonomy" id="187490"/>
    <lineage>
        <taxon>Bacteria</taxon>
        <taxon>Pseudomonadati</taxon>
        <taxon>Pseudomonadota</taxon>
        <taxon>Acidithiobacillia</taxon>
        <taxon>Acidithiobacillales</taxon>
        <taxon>Acidithiobacillaceae</taxon>
        <taxon>Acidithiobacillus</taxon>
    </lineage>
</organism>
<name>A0A2I1DLP4_9PROT</name>
<feature type="region of interest" description="Disordered" evidence="1">
    <location>
        <begin position="1"/>
        <end position="20"/>
    </location>
</feature>
<proteinExistence type="predicted"/>
<dbReference type="Proteomes" id="UP000234329">
    <property type="component" value="Unassembled WGS sequence"/>
</dbReference>
<sequence>MTIQKESQKTKQAMATRREKHEQWATHATKVEEHFSQVAKQIMIANNIMANSGWRGAMPMPTGQADTVAYMNNKS</sequence>